<dbReference type="AlphaFoldDB" id="A0A327MZ23"/>
<accession>A0A327MZ23</accession>
<proteinExistence type="predicted"/>
<evidence type="ECO:0000313" key="2">
    <source>
        <dbReference type="EMBL" id="RAI68250.1"/>
    </source>
</evidence>
<name>A0A327MZ23_PSEFL</name>
<reference evidence="2 3" key="1">
    <citation type="submission" date="2018-06" db="EMBL/GenBank/DDBJ databases">
        <authorList>
            <person name="Zhirakovskaya E."/>
        </authorList>
    </citation>
    <scope>NUCLEOTIDE SEQUENCE [LARGE SCALE GENOMIC DNA]</scope>
    <source>
        <strain evidence="2 3">LY3</strain>
    </source>
</reference>
<dbReference type="Proteomes" id="UP000249493">
    <property type="component" value="Unassembled WGS sequence"/>
</dbReference>
<sequence length="72" mass="7911">MWRGSLLPPGREAAPKNASASQPIGSKLPRHNDPWCLGISIRNRSQHSPAGALRHSTQTLHPAIRSRRRSSP</sequence>
<evidence type="ECO:0000256" key="1">
    <source>
        <dbReference type="SAM" id="MobiDB-lite"/>
    </source>
</evidence>
<feature type="region of interest" description="Disordered" evidence="1">
    <location>
        <begin position="1"/>
        <end position="72"/>
    </location>
</feature>
<organism evidence="2 3">
    <name type="scientific">Pseudomonas fluorescens</name>
    <dbReference type="NCBI Taxonomy" id="294"/>
    <lineage>
        <taxon>Bacteria</taxon>
        <taxon>Pseudomonadati</taxon>
        <taxon>Pseudomonadota</taxon>
        <taxon>Gammaproteobacteria</taxon>
        <taxon>Pseudomonadales</taxon>
        <taxon>Pseudomonadaceae</taxon>
        <taxon>Pseudomonas</taxon>
    </lineage>
</organism>
<dbReference type="EMBL" id="QLIN01000007">
    <property type="protein sequence ID" value="RAI68250.1"/>
    <property type="molecule type" value="Genomic_DNA"/>
</dbReference>
<protein>
    <submittedName>
        <fullName evidence="2">Uncharacterized protein</fullName>
    </submittedName>
</protein>
<comment type="caution">
    <text evidence="2">The sequence shown here is derived from an EMBL/GenBank/DDBJ whole genome shotgun (WGS) entry which is preliminary data.</text>
</comment>
<gene>
    <name evidence="2" type="ORF">DOZ80_17805</name>
</gene>
<evidence type="ECO:0000313" key="3">
    <source>
        <dbReference type="Proteomes" id="UP000249493"/>
    </source>
</evidence>